<reference evidence="4 5" key="2">
    <citation type="journal article" date="2013" name="Genome Announc.">
        <title>Genome of the Root-Associated Plant Growth-Promoting Bacterium Variovorax paradoxus Strain EPS.</title>
        <authorList>
            <person name="Han J.I."/>
            <person name="Spain J.C."/>
            <person name="Leadbetter J.R."/>
            <person name="Ovchinnikova G."/>
            <person name="Goodwin L.A."/>
            <person name="Han C.S."/>
            <person name="Woyke T."/>
            <person name="Davenport K.W."/>
            <person name="Orwin P.M."/>
        </authorList>
    </citation>
    <scope>NUCLEOTIDE SEQUENCE [LARGE SCALE GENOMIC DNA]</scope>
    <source>
        <strain evidence="4 5">EPS</strain>
    </source>
</reference>
<evidence type="ECO:0000259" key="3">
    <source>
        <dbReference type="Pfam" id="PF13458"/>
    </source>
</evidence>
<evidence type="ECO:0000256" key="2">
    <source>
        <dbReference type="ARBA" id="ARBA00022729"/>
    </source>
</evidence>
<name>E6UYB2_VARPE</name>
<dbReference type="Pfam" id="PF13458">
    <property type="entry name" value="Peripla_BP_6"/>
    <property type="match status" value="1"/>
</dbReference>
<dbReference type="InterPro" id="IPR028082">
    <property type="entry name" value="Peripla_BP_I"/>
</dbReference>
<evidence type="ECO:0000313" key="4">
    <source>
        <dbReference type="EMBL" id="ADU37736.1"/>
    </source>
</evidence>
<dbReference type="eggNOG" id="COG0683">
    <property type="taxonomic scope" value="Bacteria"/>
</dbReference>
<reference evidence="5" key="1">
    <citation type="submission" date="2010-12" db="EMBL/GenBank/DDBJ databases">
        <title>Complete sequence of Variovorax paradoxus EPS.</title>
        <authorList>
            <consortium name="US DOE Joint Genome Institute"/>
            <person name="Lucas S."/>
            <person name="Copeland A."/>
            <person name="Lapidus A."/>
            <person name="Cheng J.-F."/>
            <person name="Goodwin L."/>
            <person name="Pitluck S."/>
            <person name="Teshima H."/>
            <person name="Detter J.C."/>
            <person name="Han C."/>
            <person name="Tapia R."/>
            <person name="Land M."/>
            <person name="Hauser L."/>
            <person name="Kyrpides N."/>
            <person name="Ivanova N."/>
            <person name="Ovchinnikova G."/>
            <person name="Orwin P."/>
            <person name="Han J.-I.G."/>
            <person name="Woyke T."/>
        </authorList>
    </citation>
    <scope>NUCLEOTIDE SEQUENCE [LARGE SCALE GENOMIC DNA]</scope>
    <source>
        <strain evidence="5">EPS</strain>
    </source>
</reference>
<organism evidence="4 5">
    <name type="scientific">Variovorax paradoxus (strain EPS)</name>
    <dbReference type="NCBI Taxonomy" id="595537"/>
    <lineage>
        <taxon>Bacteria</taxon>
        <taxon>Pseudomonadati</taxon>
        <taxon>Pseudomonadota</taxon>
        <taxon>Betaproteobacteria</taxon>
        <taxon>Burkholderiales</taxon>
        <taxon>Comamonadaceae</taxon>
        <taxon>Variovorax</taxon>
    </lineage>
</organism>
<sequence>MNTSRREWLGKAYGALLLGGGIGMTHGVSAQTRTAGAARVVLLGQSVPLTGGASEIGSAFAAGSRLAVSDFNTRNATTGLQLKLVQLDDGYDAARATANARTLLGAQKADLLFGFVGTASSEAGANVATQQGSLLFAPFAASDNLRSADHPNVFHVRPGMIDEALKIVRQCATVGQTRVALVGDDDAMGRAGLAAVQQAIAELKLTPLVASALVPAGGDKLDAALKDVQKQSPQAIVLVSLSGTTASAIRKLRKSGYTGNFMAFSIVGIDPLYAELGKDIGGIVISQVVPSPRPSAIPIVKEYLAAVDNSDQTASYEGLEGFIAAKAVGEAVRRAGRGFNTATLQRTMTAMTDYDVGGFRINLRPGLRDNVRSIDLISISADGRVLR</sequence>
<dbReference type="KEGG" id="vpe:Varpa_3552"/>
<dbReference type="HOGENOM" id="CLU_027128_7_2_4"/>
<dbReference type="SUPFAM" id="SSF53822">
    <property type="entry name" value="Periplasmic binding protein-like I"/>
    <property type="match status" value="1"/>
</dbReference>
<accession>E6UYB2</accession>
<comment type="similarity">
    <text evidence="1">Belongs to the leucine-binding protein family.</text>
</comment>
<feature type="domain" description="Leucine-binding protein" evidence="3">
    <location>
        <begin position="43"/>
        <end position="366"/>
    </location>
</feature>
<dbReference type="OrthoDB" id="9777352at2"/>
<dbReference type="PANTHER" id="PTHR47235">
    <property type="entry name" value="BLR6548 PROTEIN"/>
    <property type="match status" value="1"/>
</dbReference>
<dbReference type="CDD" id="cd06326">
    <property type="entry name" value="PBP1_ABC_ligand_binding-like"/>
    <property type="match status" value="1"/>
</dbReference>
<dbReference type="Gene3D" id="3.40.50.2300">
    <property type="match status" value="2"/>
</dbReference>
<evidence type="ECO:0000313" key="5">
    <source>
        <dbReference type="Proteomes" id="UP000008917"/>
    </source>
</evidence>
<keyword evidence="4" id="KW-0675">Receptor</keyword>
<keyword evidence="2" id="KW-0732">Signal</keyword>
<dbReference type="AlphaFoldDB" id="E6UYB2"/>
<evidence type="ECO:0000256" key="1">
    <source>
        <dbReference type="ARBA" id="ARBA00010062"/>
    </source>
</evidence>
<dbReference type="PANTHER" id="PTHR47235:SF1">
    <property type="entry name" value="BLR6548 PROTEIN"/>
    <property type="match status" value="1"/>
</dbReference>
<dbReference type="InterPro" id="IPR028081">
    <property type="entry name" value="Leu-bd"/>
</dbReference>
<proteinExistence type="inferred from homology"/>
<dbReference type="Proteomes" id="UP000008917">
    <property type="component" value="Chromosome"/>
</dbReference>
<protein>
    <submittedName>
        <fullName evidence="4">Extracellular ligand-binding receptor</fullName>
    </submittedName>
</protein>
<dbReference type="RefSeq" id="WP_013541963.1">
    <property type="nucleotide sequence ID" value="NC_014931.1"/>
</dbReference>
<gene>
    <name evidence="4" type="ordered locus">Varpa_3552</name>
</gene>
<dbReference type="STRING" id="595537.Varpa_3552"/>
<dbReference type="EMBL" id="CP002417">
    <property type="protein sequence ID" value="ADU37736.1"/>
    <property type="molecule type" value="Genomic_DNA"/>
</dbReference>